<dbReference type="AlphaFoldDB" id="A0A5N5M7G5"/>
<sequence>MTDQESWLNCEKTAVLQGGFLLANQLCQPEPLSALKKEDWKHIGRPIVQAVTEVCGQLCVNNHERLHWRKRILCILWSKILENEKGEDIDIRWREDPLFAFQNSLPDINHTVMFELIKSMGFFSIYVELFYCFESVQQCTELERLVKHVTRDSTEADVKFLLDVWWELFKGRKETKDKLDQIFTAQCVRFTKTPPDCSPQASKRFKPDPDLDVSTTCIMSILFQGLKDIKDTITSSEICYFALSNCLDMLYTFYLLNHETDIPAEVKLQNIARSVSLRKRNNTLEGVDLIQAIRESHRDFAAILTPAESKPCGITLIKAMDTILEVIRVWENRGILRPTNDPSALTIRLKDSLGRVLKSLEVQSGNQGGNEQTVNSLKRTLEDLLASFSFNVPESPSDEIASVAIMIIDSNLKGFEDLPKLFASKLSQTFSDTEWLNCLERNKGAFQKKELVMALVSSLISKCQSDADVKYCKKLKDIVVEIFSQLPLPDKNAILSQILTLSKKGLHGCLPSSVTIGYDEELNLAFNCIIQGEAKSSLSSAINAVARVAFQNPEATMHRCCHMAVVNLGAHTLLAQILQQLSGLMSTPRDPSGTRNKEYNLLCRCLQDTMWNKLSSPQEEDQFLCFLSALMESNITGQKGEELCFLLPEDIVHAFVLPYLSLSCPQPCRLEVCLQLFQSALARISKDDDTHWIMNCSPFALLYCLAQLLNNCSKCWEQQLEGDIGLSLESKELLISIVTTMGKAVGKEVALAPNTWSRAISWLYAKVEEVDWTVRIHLKEVWGEHFKYEVPSSLMAVSELSEQEWCGLVLPHYGQGTGLLAWIECCCLSDHIQEIMLDSLSLNLLNPEEVTMFSKGLLVAVSQVLPWCTVGEWQRILKVLHELLQSDKLHVPYSLEYVDFLPLLDLRSFAHDLQVSVFLLRMFQLLCGSSCAGWLPPQGWAHVGRLCATAMRGIIDSVKNKVPLQSTTTSPKNPIMSSGNLCQEVLFVLTQLFCHVLHMQVMMPGQPEPLFLCALDILSHYEAVLSAYPKSSTALQVANTRHFLTTITDNLQCTDMRAVLHQKIAQL</sequence>
<evidence type="ECO:0008006" key="3">
    <source>
        <dbReference type="Google" id="ProtNLM"/>
    </source>
</evidence>
<organism evidence="1 2">
    <name type="scientific">Pangasianodon hypophthalmus</name>
    <name type="common">Striped catfish</name>
    <name type="synonym">Helicophagus hypophthalmus</name>
    <dbReference type="NCBI Taxonomy" id="310915"/>
    <lineage>
        <taxon>Eukaryota</taxon>
        <taxon>Metazoa</taxon>
        <taxon>Chordata</taxon>
        <taxon>Craniata</taxon>
        <taxon>Vertebrata</taxon>
        <taxon>Euteleostomi</taxon>
        <taxon>Actinopterygii</taxon>
        <taxon>Neopterygii</taxon>
        <taxon>Teleostei</taxon>
        <taxon>Ostariophysi</taxon>
        <taxon>Siluriformes</taxon>
        <taxon>Pangasiidae</taxon>
        <taxon>Pangasianodon</taxon>
    </lineage>
</organism>
<dbReference type="GO" id="GO:0006364">
    <property type="term" value="P:rRNA processing"/>
    <property type="evidence" value="ECO:0007669"/>
    <property type="project" value="InterPro"/>
</dbReference>
<dbReference type="PANTHER" id="PTHR15571">
    <property type="entry name" value="GEM-ASSOCIATED PROTEIN 4"/>
    <property type="match status" value="1"/>
</dbReference>
<gene>
    <name evidence="1" type="ORF">PHYPO_G00052690</name>
</gene>
<dbReference type="Proteomes" id="UP000327468">
    <property type="component" value="Chromosome 14"/>
</dbReference>
<dbReference type="GO" id="GO:0032797">
    <property type="term" value="C:SMN complex"/>
    <property type="evidence" value="ECO:0007669"/>
    <property type="project" value="InterPro"/>
</dbReference>
<protein>
    <recommendedName>
        <fullName evidence="3">Gem-associated protein 4</fullName>
    </recommendedName>
</protein>
<keyword evidence="2" id="KW-1185">Reference proteome</keyword>
<reference evidence="1 2" key="1">
    <citation type="submission" date="2019-06" db="EMBL/GenBank/DDBJ databases">
        <title>A chromosome-scale genome assembly of the striped catfish, Pangasianodon hypophthalmus.</title>
        <authorList>
            <person name="Wen M."/>
            <person name="Zahm M."/>
            <person name="Roques C."/>
            <person name="Cabau C."/>
            <person name="Klopp C."/>
            <person name="Donnadieu C."/>
            <person name="Jouanno E."/>
            <person name="Avarre J.-C."/>
            <person name="Campet M."/>
            <person name="Ha T.T.T."/>
            <person name="Dugue R."/>
            <person name="Lampietro C."/>
            <person name="Louis A."/>
            <person name="Herpin A."/>
            <person name="Echchiki A."/>
            <person name="Berthelot C."/>
            <person name="Parey E."/>
            <person name="Roest-Crollius H."/>
            <person name="Braasch I."/>
            <person name="Postlethwait J."/>
            <person name="Bobe J."/>
            <person name="Montfort J."/>
            <person name="Bouchez O."/>
            <person name="Begum T."/>
            <person name="Schartl M."/>
            <person name="Guiguen Y."/>
        </authorList>
    </citation>
    <scope>NUCLEOTIDE SEQUENCE [LARGE SCALE GENOMIC DNA]</scope>
    <source>
        <strain evidence="1 2">Indonesia</strain>
        <tissue evidence="1">Blood</tissue>
    </source>
</reference>
<dbReference type="PANTHER" id="PTHR15571:SF2">
    <property type="entry name" value="GEM-ASSOCIATED PROTEIN 4"/>
    <property type="match status" value="1"/>
</dbReference>
<dbReference type="EMBL" id="VFJC01000015">
    <property type="protein sequence ID" value="KAB5550341.1"/>
    <property type="molecule type" value="Genomic_DNA"/>
</dbReference>
<dbReference type="InterPro" id="IPR033265">
    <property type="entry name" value="GEMIN4"/>
</dbReference>
<dbReference type="GO" id="GO:0000387">
    <property type="term" value="P:spliceosomal snRNP assembly"/>
    <property type="evidence" value="ECO:0007669"/>
    <property type="project" value="InterPro"/>
</dbReference>
<proteinExistence type="predicted"/>
<comment type="caution">
    <text evidence="1">The sequence shown here is derived from an EMBL/GenBank/DDBJ whole genome shotgun (WGS) entry which is preliminary data.</text>
</comment>
<evidence type="ECO:0000313" key="1">
    <source>
        <dbReference type="EMBL" id="KAB5550341.1"/>
    </source>
</evidence>
<accession>A0A5N5M7G5</accession>
<evidence type="ECO:0000313" key="2">
    <source>
        <dbReference type="Proteomes" id="UP000327468"/>
    </source>
</evidence>
<name>A0A5N5M7G5_PANHP</name>